<feature type="compositionally biased region" description="Low complexity" evidence="1">
    <location>
        <begin position="330"/>
        <end position="344"/>
    </location>
</feature>
<protein>
    <submittedName>
        <fullName evidence="3">Tetratricopeptide repeat family protein</fullName>
    </submittedName>
</protein>
<dbReference type="SUPFAM" id="SSF81901">
    <property type="entry name" value="HCP-like"/>
    <property type="match status" value="1"/>
</dbReference>
<dbReference type="RefSeq" id="WP_083440014.1">
    <property type="nucleotide sequence ID" value="NZ_CP012669.1"/>
</dbReference>
<dbReference type="Proteomes" id="UP000057938">
    <property type="component" value="Chromosome"/>
</dbReference>
<sequence>MPVKRVMRRLGILVALAVAALAPTTGTSAQGGGDLAQATARCEAGDRAACSRAGMLLSDVDNPAYDPFLSLRFLQQACTAKEAAACGRLALIFYAGEGDVERDLASAGNFAVQACSGQDRDGCEVAEAVFAEPGSPQFDAERALRYRRVNCSAGNRRSCIDLARILYSLDDRLPAEQIALSACMPDDPASAEVCAFGARLQSLRHQAEAERQAAIDAARNARMQAEAQEQAVFDRYMARRDYDGALYYSLYHMRSKRHAEEATLAASRAGALSTIFEDHFYVLEYWFPSGPVAQIAASQIARNKRSNECGIWNCTNMPGASSARWQAQRGSSGSSYTPRSSGSSFQPVSTPSSADIAKQTRDRYRFNNCTGSRRLSSSHPVCQ</sequence>
<feature type="region of interest" description="Disordered" evidence="1">
    <location>
        <begin position="325"/>
        <end position="360"/>
    </location>
</feature>
<evidence type="ECO:0000256" key="1">
    <source>
        <dbReference type="SAM" id="MobiDB-lite"/>
    </source>
</evidence>
<dbReference type="PATRIC" id="fig|361183.4.peg.113"/>
<keyword evidence="2" id="KW-0732">Signal</keyword>
<evidence type="ECO:0000313" key="3">
    <source>
        <dbReference type="EMBL" id="ALE15424.1"/>
    </source>
</evidence>
<feature type="signal peptide" evidence="2">
    <location>
        <begin position="1"/>
        <end position="29"/>
    </location>
</feature>
<dbReference type="OrthoDB" id="7615610at2"/>
<dbReference type="STRING" id="361183.AMC99_00108"/>
<gene>
    <name evidence="3" type="ORF">AMC99_00108</name>
</gene>
<dbReference type="AlphaFoldDB" id="A0A0M5L4K1"/>
<dbReference type="InterPro" id="IPR011990">
    <property type="entry name" value="TPR-like_helical_dom_sf"/>
</dbReference>
<dbReference type="EMBL" id="CP012669">
    <property type="protein sequence ID" value="ALE15424.1"/>
    <property type="molecule type" value="Genomic_DNA"/>
</dbReference>
<organism evidence="3 4">
    <name type="scientific">Altererythrobacter epoxidivorans</name>
    <dbReference type="NCBI Taxonomy" id="361183"/>
    <lineage>
        <taxon>Bacteria</taxon>
        <taxon>Pseudomonadati</taxon>
        <taxon>Pseudomonadota</taxon>
        <taxon>Alphaproteobacteria</taxon>
        <taxon>Sphingomonadales</taxon>
        <taxon>Erythrobacteraceae</taxon>
        <taxon>Altererythrobacter</taxon>
    </lineage>
</organism>
<keyword evidence="4" id="KW-1185">Reference proteome</keyword>
<dbReference type="PANTHER" id="PTHR13891">
    <property type="entry name" value="CYTOCHROME C OXIDASE ASSEMBLY FACTOR 7"/>
    <property type="match status" value="1"/>
</dbReference>
<reference evidence="3 4" key="1">
    <citation type="submission" date="2015-09" db="EMBL/GenBank/DDBJ databases">
        <title>Complete genome sequence of a benzo[a]pyrene-degrading bacterium Altererythrobacter epoxidivorans CGMCC 1.7731T.</title>
        <authorList>
            <person name="Li Z."/>
            <person name="Cheng H."/>
            <person name="Huo Y."/>
            <person name="Xu X."/>
        </authorList>
    </citation>
    <scope>NUCLEOTIDE SEQUENCE [LARGE SCALE GENOMIC DNA]</scope>
    <source>
        <strain evidence="3 4">CGMCC 1.7731</strain>
    </source>
</reference>
<dbReference type="KEGG" id="aep:AMC99_00108"/>
<accession>A0A0M5L4K1</accession>
<feature type="chain" id="PRO_5039945101" evidence="2">
    <location>
        <begin position="30"/>
        <end position="383"/>
    </location>
</feature>
<dbReference type="PANTHER" id="PTHR13891:SF1">
    <property type="entry name" value="CYTOCHROME C OXIDASE ASSEMBLY FACTOR 7"/>
    <property type="match status" value="1"/>
</dbReference>
<evidence type="ECO:0000256" key="2">
    <source>
        <dbReference type="SAM" id="SignalP"/>
    </source>
</evidence>
<proteinExistence type="predicted"/>
<name>A0A0M5L4K1_9SPHN</name>
<dbReference type="InterPro" id="IPR040239">
    <property type="entry name" value="HcpB-like"/>
</dbReference>
<dbReference type="Gene3D" id="1.25.40.10">
    <property type="entry name" value="Tetratricopeptide repeat domain"/>
    <property type="match status" value="1"/>
</dbReference>
<evidence type="ECO:0000313" key="4">
    <source>
        <dbReference type="Proteomes" id="UP000057938"/>
    </source>
</evidence>